<reference evidence="2 3" key="1">
    <citation type="submission" date="2023-07" db="EMBL/GenBank/DDBJ databases">
        <title>Closed genoem sequence of Methanosarcinaceae archaeon Ac7.</title>
        <authorList>
            <person name="Poehlein A."/>
            <person name="Protasov E."/>
            <person name="Platt K."/>
            <person name="Reeh H."/>
            <person name="Daniel R."/>
            <person name="Brune A."/>
        </authorList>
    </citation>
    <scope>NUCLEOTIDE SEQUENCE [LARGE SCALE GENOMIC DNA]</scope>
    <source>
        <strain evidence="2 3">Ac7</strain>
    </source>
</reference>
<keyword evidence="1" id="KW-0472">Membrane</keyword>
<evidence type="ECO:0008006" key="4">
    <source>
        <dbReference type="Google" id="ProtNLM"/>
    </source>
</evidence>
<dbReference type="Proteomes" id="UP001303587">
    <property type="component" value="Chromosome"/>
</dbReference>
<evidence type="ECO:0000256" key="1">
    <source>
        <dbReference type="SAM" id="Phobius"/>
    </source>
</evidence>
<dbReference type="AlphaFoldDB" id="A0AA97A4W2"/>
<organism evidence="2 3">
    <name type="scientific">Methanolapillus millepedarum</name>
    <dbReference type="NCBI Taxonomy" id="3028296"/>
    <lineage>
        <taxon>Archaea</taxon>
        <taxon>Methanobacteriati</taxon>
        <taxon>Methanobacteriota</taxon>
        <taxon>Stenosarchaea group</taxon>
        <taxon>Methanomicrobia</taxon>
        <taxon>Methanosarcinales</taxon>
        <taxon>Methanosarcinaceae</taxon>
        <taxon>Methanolapillus</taxon>
    </lineage>
</organism>
<feature type="transmembrane region" description="Helical" evidence="1">
    <location>
        <begin position="456"/>
        <end position="480"/>
    </location>
</feature>
<dbReference type="PANTHER" id="PTHR35902">
    <property type="entry name" value="S-LAYER DOMAIN-LIKE PROTEIN-RELATED"/>
    <property type="match status" value="1"/>
</dbReference>
<name>A0AA97A4W2_9EURY</name>
<dbReference type="PANTHER" id="PTHR35902:SF3">
    <property type="entry name" value="NPCBM-ASSOCIATED, NEW3 DOMAIN OF ALPHA-GALACTOSIDASE"/>
    <property type="match status" value="1"/>
</dbReference>
<keyword evidence="1" id="KW-0812">Transmembrane</keyword>
<gene>
    <name evidence="2" type="ORF">MsAc7_16950</name>
</gene>
<proteinExistence type="predicted"/>
<evidence type="ECO:0000313" key="3">
    <source>
        <dbReference type="Proteomes" id="UP001303587"/>
    </source>
</evidence>
<sequence length="513" mass="55841">MFKKQFLKMKTNQAERKKSNCFLKTEHGKNKKAAFAILALVLAIYIAGFAGTAAAAAAPALKITMIEQDPYPAQPGEQLRVWIQAENIGVGTLENVTIRIAQNTPFSISSGDASKTYDYIYSGSKVYNEFFLSVANDATKGPRDLKVQYRIGDGNWIETTFSINVGGIIDSESKGTLIVEKVTSDPSIFMPGDSGIVWVTLKNNATNSTVTIGNKTYETTARIQSADLYSADDIVVTSIAVDDLGVIAPGDNITIPFRVKIPENLKDGTYTLTLNVTAGSYQYNIKRNVEIKVDSNGIKSIQSEEPKPNGTNTTVEIDIINSHQGAFRGVTVIPEAEGMVFYPSEYFIGGMDPDDLYTARFNVKNVNFGYGGGAAENDSIVTSTTGASSSTSIMLTGMLPVADAAESNGSKNPYAGQTITLRTVYYNGDNKHEDVSTVLLNSFMTTSSTQKPKSGLFSIGNAIIAVVLILIAAIVSNYYLKKKKDTTLAEYSKDKFRRVKDKFEHRKQDETKK</sequence>
<dbReference type="EMBL" id="CP131060">
    <property type="protein sequence ID" value="WNY26123.1"/>
    <property type="molecule type" value="Genomic_DNA"/>
</dbReference>
<keyword evidence="1" id="KW-1133">Transmembrane helix</keyword>
<keyword evidence="3" id="KW-1185">Reference proteome</keyword>
<protein>
    <recommendedName>
        <fullName evidence="4">S-layer protein</fullName>
    </recommendedName>
</protein>
<evidence type="ECO:0000313" key="2">
    <source>
        <dbReference type="EMBL" id="WNY26123.1"/>
    </source>
</evidence>
<accession>A0AA97A4W2</accession>